<sequence length="42" mass="5012">MFSIAEQDMEARLMQKLFLFLKRLVWGIIGKSALHRKKRTYG</sequence>
<evidence type="ECO:0000313" key="1">
    <source>
        <dbReference type="EMBL" id="UWS32288.1"/>
    </source>
</evidence>
<accession>A0ABY5X5C4</accession>
<proteinExistence type="predicted"/>
<evidence type="ECO:0000313" key="2">
    <source>
        <dbReference type="Proteomes" id="UP001058553"/>
    </source>
</evidence>
<protein>
    <submittedName>
        <fullName evidence="1">Uncharacterized protein</fullName>
    </submittedName>
</protein>
<keyword evidence="2" id="KW-1185">Reference proteome</keyword>
<gene>
    <name evidence="1" type="ORF">NYP84_11550</name>
</gene>
<reference evidence="1" key="1">
    <citation type="submission" date="2022-07" db="EMBL/GenBank/DDBJ databases">
        <title>Genetic diversity of Erwinia pyrifoliae.</title>
        <authorList>
            <person name="Park D.S."/>
            <person name="Ham H."/>
        </authorList>
    </citation>
    <scope>NUCLEOTIDE SEQUENCE</scope>
    <source>
        <strain evidence="1">CP201486</strain>
    </source>
</reference>
<name>A0ABY5X5C4_ERWPY</name>
<dbReference type="GeneID" id="92239026"/>
<dbReference type="EMBL" id="CP103445">
    <property type="protein sequence ID" value="UWS32288.1"/>
    <property type="molecule type" value="Genomic_DNA"/>
</dbReference>
<dbReference type="RefSeq" id="WP_014539170.1">
    <property type="nucleotide sequence ID" value="NZ_CP023567.1"/>
</dbReference>
<organism evidence="1 2">
    <name type="scientific">Erwinia pyrifoliae</name>
    <dbReference type="NCBI Taxonomy" id="79967"/>
    <lineage>
        <taxon>Bacteria</taxon>
        <taxon>Pseudomonadati</taxon>
        <taxon>Pseudomonadota</taxon>
        <taxon>Gammaproteobacteria</taxon>
        <taxon>Enterobacterales</taxon>
        <taxon>Erwiniaceae</taxon>
        <taxon>Erwinia</taxon>
    </lineage>
</organism>
<dbReference type="Proteomes" id="UP001058553">
    <property type="component" value="Chromosome"/>
</dbReference>